<feature type="region of interest" description="Disordered" evidence="1">
    <location>
        <begin position="216"/>
        <end position="254"/>
    </location>
</feature>
<evidence type="ECO:0000256" key="2">
    <source>
        <dbReference type="SAM" id="Phobius"/>
    </source>
</evidence>
<protein>
    <recommendedName>
        <fullName evidence="6">Mid2 domain-containing protein</fullName>
    </recommendedName>
</protein>
<sequence>MHFTNRLLAQLVGLLLLACSIPVAQSQNDDSSIAPTPVYAESTQNDVEPLASSAAVESQGTASENAIQPSGIAGSESLSASTANNFILFSSAADSFPNSVGKDIILPASEIEGNFASSMVYISDYFSGSEALASMVISGSQDASAFFQSSSMDIQPSESVKPADAPSGISPEGDSQSASVQQTFSPDYGLSYTPSLSMSGVFETAVEIGSETISPSATASLPSSTVAVPVPGGGESSPKGKEDRQEGGGGGGGMSSGAKAAVGIFVTLAIIGLIALVVVLYRRNYFNPRNLKALMKGGVRYQTHDDSMSYNDEENDSDNVLLQRINAGKAKPGYGS</sequence>
<feature type="region of interest" description="Disordered" evidence="1">
    <location>
        <begin position="154"/>
        <end position="181"/>
    </location>
</feature>
<name>A0AAE0ZUN5_9GAST</name>
<keyword evidence="3" id="KW-0732">Signal</keyword>
<evidence type="ECO:0000313" key="5">
    <source>
        <dbReference type="Proteomes" id="UP001283361"/>
    </source>
</evidence>
<evidence type="ECO:0000313" key="4">
    <source>
        <dbReference type="EMBL" id="KAK3775735.1"/>
    </source>
</evidence>
<reference evidence="4" key="1">
    <citation type="journal article" date="2023" name="G3 (Bethesda)">
        <title>A reference genome for the long-term kleptoplast-retaining sea slug Elysia crispata morphotype clarki.</title>
        <authorList>
            <person name="Eastman K.E."/>
            <person name="Pendleton A.L."/>
            <person name="Shaikh M.A."/>
            <person name="Suttiyut T."/>
            <person name="Ogas R."/>
            <person name="Tomko P."/>
            <person name="Gavelis G."/>
            <person name="Widhalm J.R."/>
            <person name="Wisecaver J.H."/>
        </authorList>
    </citation>
    <scope>NUCLEOTIDE SEQUENCE</scope>
    <source>
        <strain evidence="4">ECLA1</strain>
    </source>
</reference>
<accession>A0AAE0ZUN5</accession>
<feature type="signal peptide" evidence="3">
    <location>
        <begin position="1"/>
        <end position="26"/>
    </location>
</feature>
<keyword evidence="2" id="KW-1133">Transmembrane helix</keyword>
<feature type="transmembrane region" description="Helical" evidence="2">
    <location>
        <begin position="260"/>
        <end position="281"/>
    </location>
</feature>
<dbReference type="EMBL" id="JAWDGP010003283">
    <property type="protein sequence ID" value="KAK3775735.1"/>
    <property type="molecule type" value="Genomic_DNA"/>
</dbReference>
<feature type="chain" id="PRO_5041982263" description="Mid2 domain-containing protein" evidence="3">
    <location>
        <begin position="27"/>
        <end position="336"/>
    </location>
</feature>
<comment type="caution">
    <text evidence="4">The sequence shown here is derived from an EMBL/GenBank/DDBJ whole genome shotgun (WGS) entry which is preliminary data.</text>
</comment>
<dbReference type="PROSITE" id="PS51257">
    <property type="entry name" value="PROKAR_LIPOPROTEIN"/>
    <property type="match status" value="1"/>
</dbReference>
<gene>
    <name evidence="4" type="ORF">RRG08_044793</name>
</gene>
<feature type="compositionally biased region" description="Low complexity" evidence="1">
    <location>
        <begin position="216"/>
        <end position="228"/>
    </location>
</feature>
<evidence type="ECO:0000256" key="3">
    <source>
        <dbReference type="SAM" id="SignalP"/>
    </source>
</evidence>
<keyword evidence="2" id="KW-0472">Membrane</keyword>
<proteinExistence type="predicted"/>
<keyword evidence="2" id="KW-0812">Transmembrane</keyword>
<evidence type="ECO:0008006" key="6">
    <source>
        <dbReference type="Google" id="ProtNLM"/>
    </source>
</evidence>
<organism evidence="4 5">
    <name type="scientific">Elysia crispata</name>
    <name type="common">lettuce slug</name>
    <dbReference type="NCBI Taxonomy" id="231223"/>
    <lineage>
        <taxon>Eukaryota</taxon>
        <taxon>Metazoa</taxon>
        <taxon>Spiralia</taxon>
        <taxon>Lophotrochozoa</taxon>
        <taxon>Mollusca</taxon>
        <taxon>Gastropoda</taxon>
        <taxon>Heterobranchia</taxon>
        <taxon>Euthyneura</taxon>
        <taxon>Panpulmonata</taxon>
        <taxon>Sacoglossa</taxon>
        <taxon>Placobranchoidea</taxon>
        <taxon>Plakobranchidae</taxon>
        <taxon>Elysia</taxon>
    </lineage>
</organism>
<keyword evidence="5" id="KW-1185">Reference proteome</keyword>
<dbReference type="Proteomes" id="UP001283361">
    <property type="component" value="Unassembled WGS sequence"/>
</dbReference>
<dbReference type="AlphaFoldDB" id="A0AAE0ZUN5"/>
<evidence type="ECO:0000256" key="1">
    <source>
        <dbReference type="SAM" id="MobiDB-lite"/>
    </source>
</evidence>